<gene>
    <name evidence="2" type="ORF">N4264_13245</name>
</gene>
<evidence type="ECO:0000313" key="3">
    <source>
        <dbReference type="Proteomes" id="UP001064632"/>
    </source>
</evidence>
<accession>A0ABY6BLQ5</accession>
<reference evidence="2" key="1">
    <citation type="submission" date="2022-09" db="EMBL/GenBank/DDBJ databases">
        <title>Tahibacter sp. nov., isolated from a fresh water.</title>
        <authorList>
            <person name="Baek J.H."/>
            <person name="Lee J.K."/>
            <person name="Kim J.M."/>
            <person name="Jeon C.O."/>
        </authorList>
    </citation>
    <scope>NUCLEOTIDE SEQUENCE</scope>
    <source>
        <strain evidence="2">W38</strain>
    </source>
</reference>
<keyword evidence="3" id="KW-1185">Reference proteome</keyword>
<feature type="compositionally biased region" description="Basic and acidic residues" evidence="1">
    <location>
        <begin position="11"/>
        <end position="21"/>
    </location>
</feature>
<dbReference type="InterPro" id="IPR039513">
    <property type="entry name" value="PL-6"/>
</dbReference>
<evidence type="ECO:0000313" key="2">
    <source>
        <dbReference type="EMBL" id="UXI70561.1"/>
    </source>
</evidence>
<dbReference type="RefSeq" id="WP_261697508.1">
    <property type="nucleotide sequence ID" value="NZ_CP104694.1"/>
</dbReference>
<evidence type="ECO:0000256" key="1">
    <source>
        <dbReference type="SAM" id="MobiDB-lite"/>
    </source>
</evidence>
<organism evidence="2 3">
    <name type="scientific">Tahibacter amnicola</name>
    <dbReference type="NCBI Taxonomy" id="2976241"/>
    <lineage>
        <taxon>Bacteria</taxon>
        <taxon>Pseudomonadati</taxon>
        <taxon>Pseudomonadota</taxon>
        <taxon>Gammaproteobacteria</taxon>
        <taxon>Lysobacterales</taxon>
        <taxon>Rhodanobacteraceae</taxon>
        <taxon>Tahibacter</taxon>
    </lineage>
</organism>
<dbReference type="InterPro" id="IPR012334">
    <property type="entry name" value="Pectin_lyas_fold"/>
</dbReference>
<dbReference type="InterPro" id="IPR006311">
    <property type="entry name" value="TAT_signal"/>
</dbReference>
<feature type="region of interest" description="Disordered" evidence="1">
    <location>
        <begin position="1"/>
        <end position="21"/>
    </location>
</feature>
<sequence length="989" mass="104741">MSPTPTDTPPPDDHDSSTVDTQRRSMLQWALGTGVLAWGGWSLPAFAQSDDRIFVDGFQNGLSGLTFTLEQATPEQIGVYLPTTRAFAYTTSIEMRYRLAGETSWKVAHPLARIRPDFSEPGPVGPVDAFGGTIFDLQPGRTYDIQLIVNEIGQAVQVYTTQAATRPLPAAAGTPNKTANPGNLVSMLAGLNPGDVLELAAGNYTNLGLQISRSGTQEQPIVIRGASQAGTVLSSPSRVLQILGASHVTIENLTLQGSGTNSGTNASSRGIEFWNGAPGQTNITLRNLVITGVDVGIKAHATVRGVLVHHCTLTGNNPWSQAEIESNATWNDDGICLPGEGNCAFNNTLHGFGDAFAVIAGTMSAAVHFYRNKVTMTGDDAFEADYGTRNLGFYDNHITNCATLLSVDPVYGGPLYCFRNVAINTMRGPFKLNSTSSGFFIYNNTIVRTEGTTGWGWVQFNNGGLRNWGYRNNILIYRGSSGATLAVESTGCNPIDFTHNAWFPDGSTWWSNSGASYGTITAAIAGTGQAATTPVFGTSTRRHQFDVVTTTNPFSTAVTVGANHLVEVTTLHVPALAAGSSPKNAGIAIPNITDGYSGAAPDMGAVIAGRALPGYGASATFAPPYALPAGGSVVAIGANTFGDIKPPELAPSQWNLVVWMAWCTGVMAPEWSAGGAYVAGVASGGHADGRNYSAALFDFTDARWKRLDPVNPNATPSRDNHRLSDTTGAPYYEIIGSNGTPAARHTYQNQVWLPPALGGGPRGSLLHVTGGAIAHESVTGGAVHRTELGEARVTHSRYTDAISARTNYEGCAVFDAARSRVWNLPTNLERYRDVEYLDLSDRTFKTVGTFNWPVAGVTGGRSFLHAGLLIRQGAQGQLYAFDPGNPTVGWQLLNTSGILPGSYNVFAPWRGKYYWAPNGGGNTLTRLTPPAGDPVTGTWIIDSVTVSGPTLPATLSSHNHIASLAYVPSLDCLAWVVGGAHPVYLVRPE</sequence>
<proteinExistence type="predicted"/>
<dbReference type="EMBL" id="CP104694">
    <property type="protein sequence ID" value="UXI70561.1"/>
    <property type="molecule type" value="Genomic_DNA"/>
</dbReference>
<protein>
    <submittedName>
        <fullName evidence="2">Right-handed parallel beta-helix repeat-containing protein</fullName>
    </submittedName>
</protein>
<dbReference type="InterPro" id="IPR011050">
    <property type="entry name" value="Pectin_lyase_fold/virulence"/>
</dbReference>
<dbReference type="Gene3D" id="2.160.20.10">
    <property type="entry name" value="Single-stranded right-handed beta-helix, Pectin lyase-like"/>
    <property type="match status" value="1"/>
</dbReference>
<dbReference type="PROSITE" id="PS51318">
    <property type="entry name" value="TAT"/>
    <property type="match status" value="1"/>
</dbReference>
<dbReference type="SUPFAM" id="SSF51126">
    <property type="entry name" value="Pectin lyase-like"/>
    <property type="match status" value="1"/>
</dbReference>
<dbReference type="Pfam" id="PF14592">
    <property type="entry name" value="Chondroitinas_B"/>
    <property type="match status" value="1"/>
</dbReference>
<dbReference type="InterPro" id="IPR006626">
    <property type="entry name" value="PbH1"/>
</dbReference>
<dbReference type="SMART" id="SM00710">
    <property type="entry name" value="PbH1"/>
    <property type="match status" value="4"/>
</dbReference>
<name>A0ABY6BLQ5_9GAMM</name>
<dbReference type="Proteomes" id="UP001064632">
    <property type="component" value="Chromosome"/>
</dbReference>